<evidence type="ECO:0000313" key="4">
    <source>
        <dbReference type="Proteomes" id="UP000198943"/>
    </source>
</evidence>
<dbReference type="Proteomes" id="UP000198943">
    <property type="component" value="Unassembled WGS sequence"/>
</dbReference>
<accession>A0A1G6L7P4</accession>
<evidence type="ECO:0000313" key="3">
    <source>
        <dbReference type="EMBL" id="SDC38616.1"/>
    </source>
</evidence>
<dbReference type="EMBL" id="FMYW01000006">
    <property type="protein sequence ID" value="SDC38616.1"/>
    <property type="molecule type" value="Genomic_DNA"/>
</dbReference>
<feature type="compositionally biased region" description="Low complexity" evidence="1">
    <location>
        <begin position="1399"/>
        <end position="1409"/>
    </location>
</feature>
<feature type="region of interest" description="Disordered" evidence="1">
    <location>
        <begin position="1023"/>
        <end position="1066"/>
    </location>
</feature>
<evidence type="ECO:0000256" key="1">
    <source>
        <dbReference type="SAM" id="MobiDB-lite"/>
    </source>
</evidence>
<name>A0A1G6L7P4_9FIRM</name>
<evidence type="ECO:0000259" key="2">
    <source>
        <dbReference type="PROSITE" id="PS51208"/>
    </source>
</evidence>
<gene>
    <name evidence="3" type="ORF">SAMN04487864_10676</name>
</gene>
<feature type="region of interest" description="Disordered" evidence="1">
    <location>
        <begin position="821"/>
        <end position="843"/>
    </location>
</feature>
<sequence>MKHTSKQRKSYTALSRKIAVGLASGLLLVGIGQYPSIAFAHPDSSTTGSYSATDDVSSGMYTVGSGLAVTTEAAGGASVNPNKSEVSVTNSSLTVNGMLSNSGYGGYAYRDALAAAVATQNSLVLNGTIKVTADDDGLRLYGAFGGFAYAGLEIVPVGSDGTLGADASGNTVTGTGTDSTFHFVTDFSKITIPVVTEYSPGTISPEAGLELKSALMGGYAATSVTSTEGAAGKRNAQSVRASAVADNNTVTFSTLNLQPEVAVTGQDGSQGQAIEYRSMVTVGGGQAMSLNNARGSYVDHSDTNTASSDGNTFIVGTLNLEERVNSVKAELEQTTTLSGGDALARYQSPSSMEKLESEDPQKNGKVSIITESYQNTTYSNIINTATADNNTETLDAIILGGKLNTDDQGQAATDIEAEGELETRAGHAEAIVFLNDTDSKLNGLVNNAQANGNALTVRKVEQNIAQNTQQDAQGTVIQASTVTMMLHGGNARTEVTQNGTHNVSWTNVQNSAAANNNTITLENISSNATESSLTGGAATSDIMPMEGTGAMTVIIASNTASASGNTAQMGLNTPVNMGLGCVVSSGVADVSVAAQNNFNNNAGTDNGLTMTVETMNADASNNTIKVNGNIDSSGNNQSPATTITANGGSATAGLSFVGATTNTYISYDKASWQNGAITANNNTVDLTTAYTYTAAGKGALPKAALPTFTAVGGSASGSLGNMNTNANVTLGNLRLEGTGNAITINNSIDITNAPKGQLDTSYTLTGGAASFGINNTAPVLKDAQGTALPVTPQPFNIASAAPTITASSNTINVTETITGTAGSASGETAGSASGETTGSATVDTIEGGNASFTYLDDTSTESTVNLTPTIEVAGNTATITSTDTSNGDVASIEGSTFSGGTAASTITSGKAPAAGETAATYTKDNTIKYAPTMTVSGNTMTLSSSFDASTGTTASGTAAGVISGGKAILDFVNYGNNTVFDVSPRADVTGNTAQVTLSNTAATSTFTGLARAYGGAAEMTLTNGSAESSSNGSTESSSNGSSGTETKTETKTPASTPKGLSFTASPVLNASGNTLTVQDTASDGASASQAAGVTGLYGGRSAVHVTDLGTGTKSALSAGKLTADNNTVTTNRSAVDVYGGQAAIETDAPQDAPLTATNLTMSASGNEVNIDGNCAKDVYGGNVLLSTNITLADTPTLSADNNTVNYNAGNVLGVLYGGLIDNGGTQSFGKGNTLNVRGTGLTAKNIAAFNTVNFYTSPGKIKDTTLLTLNGGQQTDLSGVQINTTIHNGSVLAAGDVVHLLANDATIKTDAATDITNPVQSGVVEYKGTTKLSEDGKSLDFTAESSSLTEQSKSLTETRAATTTLLNSGADFFASVGITNAVDAAVREAFGDAGGASAGTLSGGASSDGNNTESGNDSAGEVKAVRSGSFTPFVAVGGSNMRAKSGSYVDTHGWNINAGFARVLKNKNGTMAFGPIVEYGRGNYTSHLDDGTRGDGDAKFFGGGLFLRQDNTNGFWYEGSLRAGHMKSDYRGNLNLANVTYDTSSNYFAAHLGIGKVNKVSEKGSLDLYTKLFYAHQGSSGADLSTGQHFEFGAVDSVRWRVGGKYSHQVSKTGVMYAGLAYEYEFKGDATASYQGMSTPSPSIKGSSGLLELGYRMKPGAKSPVTLDFGLNLWAGKKRGIVGLLNVSW</sequence>
<dbReference type="PROSITE" id="PS51208">
    <property type="entry name" value="AUTOTRANSPORTER"/>
    <property type="match status" value="1"/>
</dbReference>
<reference evidence="4" key="1">
    <citation type="submission" date="2016-10" db="EMBL/GenBank/DDBJ databases">
        <authorList>
            <person name="Varghese N."/>
            <person name="Submissions S."/>
        </authorList>
    </citation>
    <scope>NUCLEOTIDE SEQUENCE [LARGE SCALE GENOMIC DNA]</scope>
    <source>
        <strain evidence="4">DSM 11005</strain>
    </source>
</reference>
<keyword evidence="4" id="KW-1185">Reference proteome</keyword>
<dbReference type="Gene3D" id="2.40.128.130">
    <property type="entry name" value="Autotransporter beta-domain"/>
    <property type="match status" value="1"/>
</dbReference>
<dbReference type="OrthoDB" id="1659960at2"/>
<dbReference type="InterPro" id="IPR005546">
    <property type="entry name" value="Autotransporte_beta"/>
</dbReference>
<feature type="compositionally biased region" description="Low complexity" evidence="1">
    <location>
        <begin position="1023"/>
        <end position="1058"/>
    </location>
</feature>
<dbReference type="SMART" id="SM00869">
    <property type="entry name" value="Autotransporter"/>
    <property type="match status" value="1"/>
</dbReference>
<feature type="domain" description="Autotransporter" evidence="2">
    <location>
        <begin position="1422"/>
        <end position="1689"/>
    </location>
</feature>
<dbReference type="SUPFAM" id="SSF103515">
    <property type="entry name" value="Autotransporter"/>
    <property type="match status" value="1"/>
</dbReference>
<dbReference type="InterPro" id="IPR036709">
    <property type="entry name" value="Autotransporte_beta_dom_sf"/>
</dbReference>
<dbReference type="RefSeq" id="WP_093730156.1">
    <property type="nucleotide sequence ID" value="NZ_FMYW01000006.1"/>
</dbReference>
<organism evidence="3 4">
    <name type="scientific">Succiniclasticum ruminis</name>
    <dbReference type="NCBI Taxonomy" id="40841"/>
    <lineage>
        <taxon>Bacteria</taxon>
        <taxon>Bacillati</taxon>
        <taxon>Bacillota</taxon>
        <taxon>Negativicutes</taxon>
        <taxon>Acidaminococcales</taxon>
        <taxon>Acidaminococcaceae</taxon>
        <taxon>Succiniclasticum</taxon>
    </lineage>
</organism>
<feature type="region of interest" description="Disordered" evidence="1">
    <location>
        <begin position="1399"/>
        <end position="1422"/>
    </location>
</feature>
<protein>
    <recommendedName>
        <fullName evidence="2">Autotransporter domain-containing protein</fullName>
    </recommendedName>
</protein>
<feature type="compositionally biased region" description="Low complexity" evidence="1">
    <location>
        <begin position="821"/>
        <end position="841"/>
    </location>
</feature>
<proteinExistence type="predicted"/>